<evidence type="ECO:0000256" key="11">
    <source>
        <dbReference type="ARBA" id="ARBA00023098"/>
    </source>
</evidence>
<sequence length="457" mass="49741">MASKLVAIREFDAKLLLAYWLPRAPAYPGTEPVGKTFVYPTPKVAQIAWDSETNTITPDTQLPPWVSTEKLVAKPDQLIKRRGKAGLLCLNKGWDESKAWIVERAGKPVQVESVTGTLSSFIVEPFLPHPGNTEYYVCINSQREGDEILFTHEGGVDIGDVDAKAARLLIKVNAPFPPRSEVKANLLSAVPSEKQDTLYDFLSRLYSVYVDLHFAYLEINPLVCLDATESSPPTIHFLDMAAKLDQTADSLCAPKWAIARDLSVYAETTQAVAPGAKVQLDRGPPMAWPAPFGRDLTKEEAYIQKLDGSTGASLKLTVLNAHGRVWTMVAGGGASVVYSDAIAAHGFAHELANYGEYSGAPTEGQTYEYAKTLVDLITRGTPREDGKILIIGGGIANFTNVAATFKGIIRALKEYKAGLQAHHVKIFVRRGGPNYQEGLKAMRLLGESLGVPIKVYG</sequence>
<dbReference type="Gene3D" id="3.30.470.110">
    <property type="match status" value="1"/>
</dbReference>
<comment type="similarity">
    <text evidence="2">In the C-terminal section; belongs to the succinate/malate CoA ligase alpha subunit family.</text>
</comment>
<dbReference type="GO" id="GO:0005524">
    <property type="term" value="F:ATP binding"/>
    <property type="evidence" value="ECO:0007669"/>
    <property type="project" value="UniProtKB-KW"/>
</dbReference>
<evidence type="ECO:0000256" key="10">
    <source>
        <dbReference type="ARBA" id="ARBA00022840"/>
    </source>
</evidence>
<keyword evidence="11" id="KW-0443">Lipid metabolism</keyword>
<evidence type="ECO:0000256" key="4">
    <source>
        <dbReference type="ARBA" id="ARBA00012639"/>
    </source>
</evidence>
<keyword evidence="5" id="KW-0963">Cytoplasm</keyword>
<name>A0A8H3DZY0_9AGAM</name>
<evidence type="ECO:0000256" key="6">
    <source>
        <dbReference type="ARBA" id="ARBA00022516"/>
    </source>
</evidence>
<reference evidence="14" key="1">
    <citation type="submission" date="2021-01" db="EMBL/GenBank/DDBJ databases">
        <authorList>
            <person name="Kaushik A."/>
        </authorList>
    </citation>
    <scope>NUCLEOTIDE SEQUENCE</scope>
    <source>
        <strain evidence="14">AG5</strain>
    </source>
</reference>
<evidence type="ECO:0000256" key="1">
    <source>
        <dbReference type="ARBA" id="ARBA00004496"/>
    </source>
</evidence>
<evidence type="ECO:0000256" key="9">
    <source>
        <dbReference type="ARBA" id="ARBA00022741"/>
    </source>
</evidence>
<evidence type="ECO:0000259" key="12">
    <source>
        <dbReference type="Pfam" id="PF16114"/>
    </source>
</evidence>
<comment type="caution">
    <text evidence="14">The sequence shown here is derived from an EMBL/GenBank/DDBJ whole genome shotgun (WGS) entry which is preliminary data.</text>
</comment>
<evidence type="ECO:0000313" key="14">
    <source>
        <dbReference type="EMBL" id="CAE7127960.1"/>
    </source>
</evidence>
<evidence type="ECO:0000256" key="8">
    <source>
        <dbReference type="ARBA" id="ARBA00022679"/>
    </source>
</evidence>
<evidence type="ECO:0000313" key="15">
    <source>
        <dbReference type="Proteomes" id="UP000663827"/>
    </source>
</evidence>
<feature type="non-terminal residue" evidence="14">
    <location>
        <position position="1"/>
    </location>
</feature>
<feature type="domain" description="ATP-citrate synthase ATP-grasp" evidence="13">
    <location>
        <begin position="7"/>
        <end position="256"/>
    </location>
</feature>
<evidence type="ECO:0000256" key="2">
    <source>
        <dbReference type="ARBA" id="ARBA00005899"/>
    </source>
</evidence>
<keyword evidence="10" id="KW-0067">ATP-binding</keyword>
<dbReference type="InterPro" id="IPR016102">
    <property type="entry name" value="Succinyl-CoA_synth-like"/>
</dbReference>
<evidence type="ECO:0000256" key="7">
    <source>
        <dbReference type="ARBA" id="ARBA00022553"/>
    </source>
</evidence>
<proteinExistence type="inferred from homology"/>
<dbReference type="FunFam" id="3.30.470.110:FF:000003">
    <property type="entry name" value="ATP-citrate synthase subunit 2"/>
    <property type="match status" value="1"/>
</dbReference>
<keyword evidence="9" id="KW-0547">Nucleotide-binding</keyword>
<dbReference type="Pfam" id="PF16114">
    <property type="entry name" value="Citrate_bind"/>
    <property type="match status" value="1"/>
</dbReference>
<dbReference type="EC" id="2.3.3.8" evidence="4"/>
<dbReference type="GO" id="GO:0005737">
    <property type="term" value="C:cytoplasm"/>
    <property type="evidence" value="ECO:0007669"/>
    <property type="project" value="UniProtKB-SubCell"/>
</dbReference>
<organism evidence="14 15">
    <name type="scientific">Rhizoctonia solani</name>
    <dbReference type="NCBI Taxonomy" id="456999"/>
    <lineage>
        <taxon>Eukaryota</taxon>
        <taxon>Fungi</taxon>
        <taxon>Dikarya</taxon>
        <taxon>Basidiomycota</taxon>
        <taxon>Agaricomycotina</taxon>
        <taxon>Agaricomycetes</taxon>
        <taxon>Cantharellales</taxon>
        <taxon>Ceratobasidiaceae</taxon>
        <taxon>Rhizoctonia</taxon>
    </lineage>
</organism>
<dbReference type="SUPFAM" id="SSF52210">
    <property type="entry name" value="Succinyl-CoA synthetase domains"/>
    <property type="match status" value="1"/>
</dbReference>
<evidence type="ECO:0000256" key="5">
    <source>
        <dbReference type="ARBA" id="ARBA00022490"/>
    </source>
</evidence>
<dbReference type="GO" id="GO:0003878">
    <property type="term" value="F:ATP citrate synthase activity"/>
    <property type="evidence" value="ECO:0007669"/>
    <property type="project" value="UniProtKB-EC"/>
</dbReference>
<dbReference type="Pfam" id="PF24948">
    <property type="entry name" value="Citrate_synth_N"/>
    <property type="match status" value="1"/>
</dbReference>
<gene>
    <name evidence="14" type="ORF">RDB_LOCUS61659</name>
</gene>
<dbReference type="InterPro" id="IPR032263">
    <property type="entry name" value="Citrate-bd"/>
</dbReference>
<dbReference type="EMBL" id="CAJNJQ010001233">
    <property type="protein sequence ID" value="CAE7127960.1"/>
    <property type="molecule type" value="Genomic_DNA"/>
</dbReference>
<dbReference type="Proteomes" id="UP000663827">
    <property type="component" value="Unassembled WGS sequence"/>
</dbReference>
<dbReference type="GO" id="GO:0006629">
    <property type="term" value="P:lipid metabolic process"/>
    <property type="evidence" value="ECO:0007669"/>
    <property type="project" value="UniProtKB-KW"/>
</dbReference>
<evidence type="ECO:0000259" key="13">
    <source>
        <dbReference type="Pfam" id="PF24948"/>
    </source>
</evidence>
<keyword evidence="6" id="KW-0444">Lipid biosynthesis</keyword>
<accession>A0A8H3DZY0</accession>
<dbReference type="AlphaFoldDB" id="A0A8H3DZY0"/>
<evidence type="ECO:0000256" key="3">
    <source>
        <dbReference type="ARBA" id="ARBA00010719"/>
    </source>
</evidence>
<protein>
    <recommendedName>
        <fullName evidence="4">ATP citrate synthase</fullName>
        <ecNumber evidence="4">2.3.3.8</ecNumber>
    </recommendedName>
</protein>
<dbReference type="InterPro" id="IPR056749">
    <property type="entry name" value="Citrate_synth_N"/>
</dbReference>
<keyword evidence="8" id="KW-0808">Transferase</keyword>
<feature type="domain" description="ATP-citrate synthase citrate-binding" evidence="12">
    <location>
        <begin position="294"/>
        <end position="457"/>
    </location>
</feature>
<dbReference type="SUPFAM" id="SSF56059">
    <property type="entry name" value="Glutathione synthetase ATP-binding domain-like"/>
    <property type="match status" value="1"/>
</dbReference>
<keyword evidence="7" id="KW-0597">Phosphoprotein</keyword>
<dbReference type="Gene3D" id="3.40.50.261">
    <property type="entry name" value="Succinyl-CoA synthetase domains"/>
    <property type="match status" value="1"/>
</dbReference>
<comment type="similarity">
    <text evidence="3">In the N-terminal section; belongs to the succinate/malate CoA ligase beta subunit family.</text>
</comment>
<dbReference type="FunFam" id="3.40.50.261:FF:000004">
    <property type="entry name" value="ATP-citrate synthase subunit"/>
    <property type="match status" value="1"/>
</dbReference>
<comment type="subcellular location">
    <subcellularLocation>
        <location evidence="1">Cytoplasm</location>
    </subcellularLocation>
</comment>